<dbReference type="InterPro" id="IPR050108">
    <property type="entry name" value="CDK"/>
</dbReference>
<dbReference type="PROSITE" id="PS00108">
    <property type="entry name" value="PROTEIN_KINASE_ST"/>
    <property type="match status" value="1"/>
</dbReference>
<dbReference type="PROSITE" id="PS50011">
    <property type="entry name" value="PROTEIN_KINASE_DOM"/>
    <property type="match status" value="1"/>
</dbReference>
<dbReference type="InterPro" id="IPR000719">
    <property type="entry name" value="Prot_kinase_dom"/>
</dbReference>
<evidence type="ECO:0000256" key="6">
    <source>
        <dbReference type="ARBA" id="ARBA00022840"/>
    </source>
</evidence>
<organism evidence="13 14">
    <name type="scientific">Necator americanus</name>
    <name type="common">Human hookworm</name>
    <dbReference type="NCBI Taxonomy" id="51031"/>
    <lineage>
        <taxon>Eukaryota</taxon>
        <taxon>Metazoa</taxon>
        <taxon>Ecdysozoa</taxon>
        <taxon>Nematoda</taxon>
        <taxon>Chromadorea</taxon>
        <taxon>Rhabditida</taxon>
        <taxon>Rhabditina</taxon>
        <taxon>Rhabditomorpha</taxon>
        <taxon>Strongyloidea</taxon>
        <taxon>Ancylostomatidae</taxon>
        <taxon>Bunostominae</taxon>
        <taxon>Necator</taxon>
    </lineage>
</organism>
<accession>A0ABR1DTE9</accession>
<evidence type="ECO:0000256" key="1">
    <source>
        <dbReference type="ARBA" id="ARBA00006485"/>
    </source>
</evidence>
<evidence type="ECO:0000256" key="10">
    <source>
        <dbReference type="PROSITE-ProRule" id="PRU10141"/>
    </source>
</evidence>
<sequence>MDELISAGYGSWTSSTSLTKLENILAEMAKERWTGKDSGSPQKLRMIDYAFKQELARTRENVDDLFYYDGHKVGRGTYGHVFKAQPKVPSAKYPAKEYALKLIEGQGFSMSACREIALLRELKHPNLICLQRVFLTNEKKVWLLLDYAEHDLWHIIKYHRGAKAKKMPVMVPKGMVKSILYQILDGIHYLHSNWVLHRDLKPANILVMGDAPGVQRGRVKIADMGFARIFYNPLKPLAELDPVVVTFWYRAPELLLGAKHYTKAIDVWAIGCIFAELLTAEPVFFCKEEDIKAQSPYHYDQLKRIFTVMGYPQENEWTDFKKMPDYHKLQTDIKSSQTAFPNCSMTRYMEKHKIESDSPQFKLLVKLLTMDPNKRISCKDAMEEPYFKMDPKPTEDVFYKFEIPYPKRESLPDADIKKSLAMNIVDDQNQQATNPQVNQTMNQQLDSEPVNKRLRMGGQQMNANSQPMFPSGDFHQPMQAQHMISQSMDMGGMMNQPQQQYQQPPIFASQPMPTSMPVSGQQQMGMMQGAQQFQHQNMGMMQGQPMMMRQQMPPAYQQHPQGMMQQGGGGVEMMSSMPPGMHNQQMGIQNMGANPPPYTMMQQQAPQQPQQQPQQQWNHYQ</sequence>
<dbReference type="InterPro" id="IPR011009">
    <property type="entry name" value="Kinase-like_dom_sf"/>
</dbReference>
<evidence type="ECO:0000256" key="11">
    <source>
        <dbReference type="SAM" id="MobiDB-lite"/>
    </source>
</evidence>
<dbReference type="Gene3D" id="1.10.510.10">
    <property type="entry name" value="Transferase(Phosphotransferase) domain 1"/>
    <property type="match status" value="1"/>
</dbReference>
<dbReference type="Gene3D" id="3.30.200.20">
    <property type="entry name" value="Phosphorylase Kinase, domain 1"/>
    <property type="match status" value="1"/>
</dbReference>
<dbReference type="PANTHER" id="PTHR24056:SF495">
    <property type="entry name" value="CYCLIN-DEPENDENT KINASE 8-RELATED"/>
    <property type="match status" value="1"/>
</dbReference>
<dbReference type="EMBL" id="JAVFWL010000005">
    <property type="protein sequence ID" value="KAK6753702.1"/>
    <property type="molecule type" value="Genomic_DNA"/>
</dbReference>
<evidence type="ECO:0000256" key="8">
    <source>
        <dbReference type="ARBA" id="ARBA00048367"/>
    </source>
</evidence>
<keyword evidence="4 10" id="KW-0547">Nucleotide-binding</keyword>
<evidence type="ECO:0000259" key="12">
    <source>
        <dbReference type="PROSITE" id="PS50011"/>
    </source>
</evidence>
<reference evidence="13 14" key="1">
    <citation type="submission" date="2023-08" db="EMBL/GenBank/DDBJ databases">
        <title>A Necator americanus chromosomal reference genome.</title>
        <authorList>
            <person name="Ilik V."/>
            <person name="Petrzelkova K.J."/>
            <person name="Pardy F."/>
            <person name="Fuh T."/>
            <person name="Niatou-Singa F.S."/>
            <person name="Gouil Q."/>
            <person name="Baker L."/>
            <person name="Ritchie M.E."/>
            <person name="Jex A.R."/>
            <person name="Gazzola D."/>
            <person name="Li H."/>
            <person name="Toshio Fujiwara R."/>
            <person name="Zhan B."/>
            <person name="Aroian R.V."/>
            <person name="Pafco B."/>
            <person name="Schwarz E.M."/>
        </authorList>
    </citation>
    <scope>NUCLEOTIDE SEQUENCE [LARGE SCALE GENOMIC DNA]</scope>
    <source>
        <strain evidence="13 14">Aroian</strain>
        <tissue evidence="13">Whole animal</tissue>
    </source>
</reference>
<evidence type="ECO:0000313" key="14">
    <source>
        <dbReference type="Proteomes" id="UP001303046"/>
    </source>
</evidence>
<comment type="caution">
    <text evidence="13">The sequence shown here is derived from an EMBL/GenBank/DDBJ whole genome shotgun (WGS) entry which is preliminary data.</text>
</comment>
<dbReference type="SUPFAM" id="SSF56112">
    <property type="entry name" value="Protein kinase-like (PK-like)"/>
    <property type="match status" value="1"/>
</dbReference>
<comment type="catalytic activity">
    <reaction evidence="7">
        <text>L-threonyl-[protein] + ATP = O-phospho-L-threonyl-[protein] + ADP + H(+)</text>
        <dbReference type="Rhea" id="RHEA:46608"/>
        <dbReference type="Rhea" id="RHEA-COMP:11060"/>
        <dbReference type="Rhea" id="RHEA-COMP:11605"/>
        <dbReference type="ChEBI" id="CHEBI:15378"/>
        <dbReference type="ChEBI" id="CHEBI:30013"/>
        <dbReference type="ChEBI" id="CHEBI:30616"/>
        <dbReference type="ChEBI" id="CHEBI:61977"/>
        <dbReference type="ChEBI" id="CHEBI:456216"/>
        <dbReference type="EC" id="2.7.11.22"/>
    </reaction>
</comment>
<dbReference type="InterPro" id="IPR008271">
    <property type="entry name" value="Ser/Thr_kinase_AS"/>
</dbReference>
<gene>
    <name evidence="13" type="primary">Necator_chrV.g17762</name>
    <name evidence="13" type="ORF">RB195_012972</name>
</gene>
<dbReference type="CDD" id="cd07842">
    <property type="entry name" value="STKc_CDK8_like"/>
    <property type="match status" value="1"/>
</dbReference>
<keyword evidence="6 10" id="KW-0067">ATP-binding</keyword>
<dbReference type="PROSITE" id="PS00107">
    <property type="entry name" value="PROTEIN_KINASE_ATP"/>
    <property type="match status" value="1"/>
</dbReference>
<dbReference type="InterPro" id="IPR017441">
    <property type="entry name" value="Protein_kinase_ATP_BS"/>
</dbReference>
<dbReference type="Pfam" id="PF00069">
    <property type="entry name" value="Pkinase"/>
    <property type="match status" value="1"/>
</dbReference>
<feature type="domain" description="Protein kinase" evidence="12">
    <location>
        <begin position="67"/>
        <end position="387"/>
    </location>
</feature>
<feature type="binding site" evidence="10">
    <location>
        <position position="101"/>
    </location>
    <ligand>
        <name>ATP</name>
        <dbReference type="ChEBI" id="CHEBI:30616"/>
    </ligand>
</feature>
<feature type="region of interest" description="Disordered" evidence="11">
    <location>
        <begin position="592"/>
        <end position="621"/>
    </location>
</feature>
<evidence type="ECO:0000313" key="13">
    <source>
        <dbReference type="EMBL" id="KAK6753702.1"/>
    </source>
</evidence>
<name>A0ABR1DTE9_NECAM</name>
<feature type="compositionally biased region" description="Low complexity" evidence="11">
    <location>
        <begin position="602"/>
        <end position="621"/>
    </location>
</feature>
<evidence type="ECO:0000256" key="5">
    <source>
        <dbReference type="ARBA" id="ARBA00022777"/>
    </source>
</evidence>
<dbReference type="PANTHER" id="PTHR24056">
    <property type="entry name" value="CELL DIVISION PROTEIN KINASE"/>
    <property type="match status" value="1"/>
</dbReference>
<keyword evidence="3" id="KW-0808">Transferase</keyword>
<keyword evidence="2" id="KW-0723">Serine/threonine-protein kinase</keyword>
<keyword evidence="5" id="KW-0418">Kinase</keyword>
<evidence type="ECO:0000256" key="7">
    <source>
        <dbReference type="ARBA" id="ARBA00047811"/>
    </source>
</evidence>
<evidence type="ECO:0000256" key="3">
    <source>
        <dbReference type="ARBA" id="ARBA00022679"/>
    </source>
</evidence>
<evidence type="ECO:0000256" key="2">
    <source>
        <dbReference type="ARBA" id="ARBA00022527"/>
    </source>
</evidence>
<comment type="catalytic activity">
    <reaction evidence="8">
        <text>L-seryl-[protein] + ATP = O-phospho-L-seryl-[protein] + ADP + H(+)</text>
        <dbReference type="Rhea" id="RHEA:17989"/>
        <dbReference type="Rhea" id="RHEA-COMP:9863"/>
        <dbReference type="Rhea" id="RHEA-COMP:11604"/>
        <dbReference type="ChEBI" id="CHEBI:15378"/>
        <dbReference type="ChEBI" id="CHEBI:29999"/>
        <dbReference type="ChEBI" id="CHEBI:30616"/>
        <dbReference type="ChEBI" id="CHEBI:83421"/>
        <dbReference type="ChEBI" id="CHEBI:456216"/>
        <dbReference type="EC" id="2.7.11.22"/>
    </reaction>
</comment>
<protein>
    <recommendedName>
        <fullName evidence="12">Protein kinase domain-containing protein</fullName>
    </recommendedName>
</protein>
<proteinExistence type="inferred from homology"/>
<comment type="catalytic activity">
    <reaction evidence="9">
        <text>[DNA-directed RNA polymerase] + ATP = phospho-[DNA-directed RNA polymerase] + ADP + H(+)</text>
        <dbReference type="Rhea" id="RHEA:10216"/>
        <dbReference type="Rhea" id="RHEA-COMP:11321"/>
        <dbReference type="Rhea" id="RHEA-COMP:11322"/>
        <dbReference type="ChEBI" id="CHEBI:15378"/>
        <dbReference type="ChEBI" id="CHEBI:30616"/>
        <dbReference type="ChEBI" id="CHEBI:43176"/>
        <dbReference type="ChEBI" id="CHEBI:68546"/>
        <dbReference type="ChEBI" id="CHEBI:456216"/>
        <dbReference type="EC" id="2.7.11.23"/>
    </reaction>
</comment>
<dbReference type="Proteomes" id="UP001303046">
    <property type="component" value="Unassembled WGS sequence"/>
</dbReference>
<evidence type="ECO:0000256" key="9">
    <source>
        <dbReference type="ARBA" id="ARBA00049280"/>
    </source>
</evidence>
<evidence type="ECO:0000256" key="4">
    <source>
        <dbReference type="ARBA" id="ARBA00022741"/>
    </source>
</evidence>
<dbReference type="SMART" id="SM00220">
    <property type="entry name" value="S_TKc"/>
    <property type="match status" value="1"/>
</dbReference>
<keyword evidence="14" id="KW-1185">Reference proteome</keyword>
<comment type="similarity">
    <text evidence="1">Belongs to the protein kinase superfamily. CMGC Ser/Thr protein kinase family. CDC2/CDKX subfamily.</text>
</comment>